<dbReference type="Gene3D" id="3.30.70.270">
    <property type="match status" value="1"/>
</dbReference>
<dbReference type="GO" id="GO:0000160">
    <property type="term" value="P:phosphorelay signal transduction system"/>
    <property type="evidence" value="ECO:0007669"/>
    <property type="project" value="InterPro"/>
</dbReference>
<feature type="domain" description="Response regulatory" evidence="4">
    <location>
        <begin position="18"/>
        <end position="135"/>
    </location>
</feature>
<evidence type="ECO:0000259" key="4">
    <source>
        <dbReference type="PROSITE" id="PS50110"/>
    </source>
</evidence>
<evidence type="ECO:0000256" key="1">
    <source>
        <dbReference type="ARBA" id="ARBA00012528"/>
    </source>
</evidence>
<dbReference type="SMART" id="SM00448">
    <property type="entry name" value="REC"/>
    <property type="match status" value="1"/>
</dbReference>
<gene>
    <name evidence="6" type="ORF">HNQ77_002222</name>
</gene>
<dbReference type="EMBL" id="JACHEK010000004">
    <property type="protein sequence ID" value="MBB6144270.1"/>
    <property type="molecule type" value="Genomic_DNA"/>
</dbReference>
<dbReference type="Gene3D" id="3.40.50.2300">
    <property type="match status" value="1"/>
</dbReference>
<dbReference type="PROSITE" id="PS50110">
    <property type="entry name" value="RESPONSE_REGULATORY"/>
    <property type="match status" value="1"/>
</dbReference>
<dbReference type="CDD" id="cd01949">
    <property type="entry name" value="GGDEF"/>
    <property type="match status" value="1"/>
</dbReference>
<dbReference type="InterPro" id="IPR000160">
    <property type="entry name" value="GGDEF_dom"/>
</dbReference>
<dbReference type="CDD" id="cd00156">
    <property type="entry name" value="REC"/>
    <property type="match status" value="1"/>
</dbReference>
<dbReference type="InterPro" id="IPR043128">
    <property type="entry name" value="Rev_trsase/Diguanyl_cyclase"/>
</dbReference>
<keyword evidence="2" id="KW-0597">Phosphoprotein</keyword>
<dbReference type="Proteomes" id="UP000538666">
    <property type="component" value="Unassembled WGS sequence"/>
</dbReference>
<dbReference type="Pfam" id="PF00072">
    <property type="entry name" value="Response_reg"/>
    <property type="match status" value="1"/>
</dbReference>
<dbReference type="Pfam" id="PF00990">
    <property type="entry name" value="GGDEF"/>
    <property type="match status" value="1"/>
</dbReference>
<dbReference type="EC" id="2.7.7.65" evidence="1"/>
<dbReference type="GO" id="GO:0052621">
    <property type="term" value="F:diguanylate cyclase activity"/>
    <property type="evidence" value="ECO:0007669"/>
    <property type="project" value="UniProtKB-EC"/>
</dbReference>
<evidence type="ECO:0000256" key="2">
    <source>
        <dbReference type="PROSITE-ProRule" id="PRU00169"/>
    </source>
</evidence>
<feature type="modified residue" description="4-aspartylphosphate" evidence="2">
    <location>
        <position position="68"/>
    </location>
</feature>
<dbReference type="GO" id="GO:0005886">
    <property type="term" value="C:plasma membrane"/>
    <property type="evidence" value="ECO:0007669"/>
    <property type="project" value="TreeGrafter"/>
</dbReference>
<keyword evidence="7" id="KW-1185">Reference proteome</keyword>
<name>A0A841JSY6_9BACT</name>
<dbReference type="GO" id="GO:0043709">
    <property type="term" value="P:cell adhesion involved in single-species biofilm formation"/>
    <property type="evidence" value="ECO:0007669"/>
    <property type="project" value="TreeGrafter"/>
</dbReference>
<dbReference type="InterPro" id="IPR029787">
    <property type="entry name" value="Nucleotide_cyclase"/>
</dbReference>
<dbReference type="PANTHER" id="PTHR45138:SF24">
    <property type="entry name" value="DIGUANYLATE CYCLASE DGCC-RELATED"/>
    <property type="match status" value="1"/>
</dbReference>
<accession>A0A841JSY6</accession>
<organism evidence="6 7">
    <name type="scientific">Silvibacterium bohemicum</name>
    <dbReference type="NCBI Taxonomy" id="1577686"/>
    <lineage>
        <taxon>Bacteria</taxon>
        <taxon>Pseudomonadati</taxon>
        <taxon>Acidobacteriota</taxon>
        <taxon>Terriglobia</taxon>
        <taxon>Terriglobales</taxon>
        <taxon>Acidobacteriaceae</taxon>
        <taxon>Silvibacterium</taxon>
    </lineage>
</organism>
<dbReference type="SUPFAM" id="SSF52172">
    <property type="entry name" value="CheY-like"/>
    <property type="match status" value="1"/>
</dbReference>
<evidence type="ECO:0000259" key="5">
    <source>
        <dbReference type="PROSITE" id="PS50887"/>
    </source>
</evidence>
<evidence type="ECO:0000313" key="6">
    <source>
        <dbReference type="EMBL" id="MBB6144270.1"/>
    </source>
</evidence>
<dbReference type="GO" id="GO:1902201">
    <property type="term" value="P:negative regulation of bacterial-type flagellum-dependent cell motility"/>
    <property type="evidence" value="ECO:0007669"/>
    <property type="project" value="TreeGrafter"/>
</dbReference>
<sequence>MQSRRAASSQPTVLSFARILIASADDATAEFVDRKLREWGYAPDRVIDGAEAVRILTEGDTPRIAFLDMTLTGISGLEVAARVHHREFERPVWKLLMSDDVDLSMISDARDAGVDDLVLKPLDPVDLRIRLTVAERVQALLNQLDSEAQAARFHAKHDKLTGLWNRESLLRMLAAETDRAQRTGSPLALVLLDLDHFSRVNRDYTYEVGDKILRELARRLRRSLRSYDLIARYGEDEFLIALPGCTSEQAFDLVRRVKRAIFGRPFRAGVDLLTMTASTGISHSTGRSRLTVLREVESALDAAKQDGRNCERLFSTTETEPVQERGSAMHLVQDRSTKG</sequence>
<dbReference type="PANTHER" id="PTHR45138">
    <property type="entry name" value="REGULATORY COMPONENTS OF SENSORY TRANSDUCTION SYSTEM"/>
    <property type="match status" value="1"/>
</dbReference>
<dbReference type="InterPro" id="IPR001789">
    <property type="entry name" value="Sig_transdc_resp-reg_receiver"/>
</dbReference>
<proteinExistence type="predicted"/>
<dbReference type="SMART" id="SM00267">
    <property type="entry name" value="GGDEF"/>
    <property type="match status" value="1"/>
</dbReference>
<evidence type="ECO:0000256" key="3">
    <source>
        <dbReference type="SAM" id="MobiDB-lite"/>
    </source>
</evidence>
<feature type="region of interest" description="Disordered" evidence="3">
    <location>
        <begin position="316"/>
        <end position="339"/>
    </location>
</feature>
<feature type="domain" description="GGDEF" evidence="5">
    <location>
        <begin position="185"/>
        <end position="316"/>
    </location>
</feature>
<protein>
    <recommendedName>
        <fullName evidence="1">diguanylate cyclase</fullName>
        <ecNumber evidence="1">2.7.7.65</ecNumber>
    </recommendedName>
</protein>
<dbReference type="PROSITE" id="PS50887">
    <property type="entry name" value="GGDEF"/>
    <property type="match status" value="1"/>
</dbReference>
<dbReference type="InterPro" id="IPR050469">
    <property type="entry name" value="Diguanylate_Cyclase"/>
</dbReference>
<dbReference type="RefSeq" id="WP_184084781.1">
    <property type="nucleotide sequence ID" value="NZ_JACHEK010000004.1"/>
</dbReference>
<dbReference type="SUPFAM" id="SSF55073">
    <property type="entry name" value="Nucleotide cyclase"/>
    <property type="match status" value="1"/>
</dbReference>
<comment type="caution">
    <text evidence="6">The sequence shown here is derived from an EMBL/GenBank/DDBJ whole genome shotgun (WGS) entry which is preliminary data.</text>
</comment>
<reference evidence="6 7" key="1">
    <citation type="submission" date="2020-08" db="EMBL/GenBank/DDBJ databases">
        <title>Genomic Encyclopedia of Type Strains, Phase IV (KMG-IV): sequencing the most valuable type-strain genomes for metagenomic binning, comparative biology and taxonomic classification.</title>
        <authorList>
            <person name="Goeker M."/>
        </authorList>
    </citation>
    <scope>NUCLEOTIDE SEQUENCE [LARGE SCALE GENOMIC DNA]</scope>
    <source>
        <strain evidence="6 7">DSM 103733</strain>
    </source>
</reference>
<dbReference type="AlphaFoldDB" id="A0A841JSY6"/>
<evidence type="ECO:0000313" key="7">
    <source>
        <dbReference type="Proteomes" id="UP000538666"/>
    </source>
</evidence>
<dbReference type="InterPro" id="IPR011006">
    <property type="entry name" value="CheY-like_superfamily"/>
</dbReference>
<dbReference type="NCBIfam" id="TIGR00254">
    <property type="entry name" value="GGDEF"/>
    <property type="match status" value="1"/>
</dbReference>